<feature type="region of interest" description="Disordered" evidence="4">
    <location>
        <begin position="1"/>
        <end position="30"/>
    </location>
</feature>
<keyword evidence="3" id="KW-0175">Coiled coil</keyword>
<feature type="compositionally biased region" description="Basic and acidic residues" evidence="4">
    <location>
        <begin position="632"/>
        <end position="653"/>
    </location>
</feature>
<feature type="region of interest" description="Disordered" evidence="4">
    <location>
        <begin position="1698"/>
        <end position="1755"/>
    </location>
</feature>
<evidence type="ECO:0000256" key="4">
    <source>
        <dbReference type="SAM" id="MobiDB-lite"/>
    </source>
</evidence>
<dbReference type="KEGG" id="sasa:106568436"/>
<reference evidence="7" key="1">
    <citation type="submission" date="2025-08" db="UniProtKB">
        <authorList>
            <consortium name="RefSeq"/>
        </authorList>
    </citation>
    <scope>IDENTIFICATION</scope>
</reference>
<feature type="compositionally biased region" description="Polar residues" evidence="4">
    <location>
        <begin position="1209"/>
        <end position="1219"/>
    </location>
</feature>
<dbReference type="GeneID" id="106568436"/>
<organism evidence="6 7">
    <name type="scientific">Salmo salar</name>
    <name type="common">Atlantic salmon</name>
    <dbReference type="NCBI Taxonomy" id="8030"/>
    <lineage>
        <taxon>Eukaryota</taxon>
        <taxon>Metazoa</taxon>
        <taxon>Chordata</taxon>
        <taxon>Craniata</taxon>
        <taxon>Vertebrata</taxon>
        <taxon>Euteleostomi</taxon>
        <taxon>Actinopterygii</taxon>
        <taxon>Neopterygii</taxon>
        <taxon>Teleostei</taxon>
        <taxon>Protacanthopterygii</taxon>
        <taxon>Salmoniformes</taxon>
        <taxon>Salmonidae</taxon>
        <taxon>Salmoninae</taxon>
        <taxon>Salmo</taxon>
    </lineage>
</organism>
<feature type="compositionally biased region" description="Low complexity" evidence="4">
    <location>
        <begin position="1807"/>
        <end position="1835"/>
    </location>
</feature>
<feature type="compositionally biased region" description="Basic and acidic residues" evidence="4">
    <location>
        <begin position="554"/>
        <end position="587"/>
    </location>
</feature>
<feature type="region of interest" description="Disordered" evidence="4">
    <location>
        <begin position="1126"/>
        <end position="1150"/>
    </location>
</feature>
<feature type="compositionally biased region" description="Polar residues" evidence="4">
    <location>
        <begin position="1141"/>
        <end position="1150"/>
    </location>
</feature>
<dbReference type="SUPFAM" id="SSF47370">
    <property type="entry name" value="Bromodomain"/>
    <property type="match status" value="1"/>
</dbReference>
<feature type="region of interest" description="Disordered" evidence="4">
    <location>
        <begin position="1025"/>
        <end position="1056"/>
    </location>
</feature>
<evidence type="ECO:0000256" key="2">
    <source>
        <dbReference type="PROSITE-ProRule" id="PRU00035"/>
    </source>
</evidence>
<dbReference type="PANTHER" id="PTHR31095:SF3">
    <property type="entry name" value="RIKEN CDNA 9930021J03 GENE"/>
    <property type="match status" value="1"/>
</dbReference>
<feature type="region of interest" description="Disordered" evidence="4">
    <location>
        <begin position="300"/>
        <end position="319"/>
    </location>
</feature>
<dbReference type="InterPro" id="IPR056522">
    <property type="entry name" value="KIAA2026_hel"/>
</dbReference>
<feature type="region of interest" description="Disordered" evidence="4">
    <location>
        <begin position="1283"/>
        <end position="1318"/>
    </location>
</feature>
<accession>A0A1S3LUJ0</accession>
<dbReference type="Pfam" id="PF00439">
    <property type="entry name" value="Bromodomain"/>
    <property type="match status" value="1"/>
</dbReference>
<keyword evidence="6" id="KW-1185">Reference proteome</keyword>
<dbReference type="CDD" id="cd04369">
    <property type="entry name" value="Bromodomain"/>
    <property type="match status" value="1"/>
</dbReference>
<feature type="region of interest" description="Disordered" evidence="4">
    <location>
        <begin position="546"/>
        <end position="693"/>
    </location>
</feature>
<keyword evidence="1 2" id="KW-0103">Bromodomain</keyword>
<dbReference type="Proteomes" id="UP001652741">
    <property type="component" value="Chromosome ssa13"/>
</dbReference>
<gene>
    <name evidence="7" type="primary">LOC106568436</name>
</gene>
<dbReference type="PROSITE" id="PS50014">
    <property type="entry name" value="BROMODOMAIN_2"/>
    <property type="match status" value="1"/>
</dbReference>
<dbReference type="SMART" id="SM00297">
    <property type="entry name" value="BROMO"/>
    <property type="match status" value="1"/>
</dbReference>
<feature type="compositionally biased region" description="Polar residues" evidence="4">
    <location>
        <begin position="608"/>
        <end position="621"/>
    </location>
</feature>
<evidence type="ECO:0000256" key="3">
    <source>
        <dbReference type="SAM" id="Coils"/>
    </source>
</evidence>
<dbReference type="Pfam" id="PF23450">
    <property type="entry name" value="KIAA2026_hel"/>
    <property type="match status" value="1"/>
</dbReference>
<dbReference type="InterPro" id="IPR040214">
    <property type="entry name" value="BRD10"/>
</dbReference>
<dbReference type="PANTHER" id="PTHR31095">
    <property type="entry name" value="RIKEN CDNA 9930021J03 GENE"/>
    <property type="match status" value="1"/>
</dbReference>
<dbReference type="RefSeq" id="XP_013994239.2">
    <property type="nucleotide sequence ID" value="XM_014138764.2"/>
</dbReference>
<dbReference type="InterPro" id="IPR001487">
    <property type="entry name" value="Bromodomain"/>
</dbReference>
<evidence type="ECO:0000313" key="6">
    <source>
        <dbReference type="Proteomes" id="UP001652741"/>
    </source>
</evidence>
<feature type="region of interest" description="Disordered" evidence="4">
    <location>
        <begin position="1209"/>
        <end position="1243"/>
    </location>
</feature>
<dbReference type="InterPro" id="IPR036427">
    <property type="entry name" value="Bromodomain-like_sf"/>
</dbReference>
<evidence type="ECO:0000313" key="7">
    <source>
        <dbReference type="RefSeq" id="XP_013994239.2"/>
    </source>
</evidence>
<protein>
    <submittedName>
        <fullName evidence="7">Uncharacterized protein KIAA2026 isoform X1</fullName>
    </submittedName>
</protein>
<feature type="compositionally biased region" description="Low complexity" evidence="4">
    <location>
        <begin position="1745"/>
        <end position="1755"/>
    </location>
</feature>
<feature type="region of interest" description="Disordered" evidence="4">
    <location>
        <begin position="761"/>
        <end position="839"/>
    </location>
</feature>
<feature type="region of interest" description="Disordered" evidence="4">
    <location>
        <begin position="249"/>
        <end position="269"/>
    </location>
</feature>
<feature type="domain" description="Bromo" evidence="5">
    <location>
        <begin position="147"/>
        <end position="218"/>
    </location>
</feature>
<feature type="region of interest" description="Disordered" evidence="4">
    <location>
        <begin position="2132"/>
        <end position="2161"/>
    </location>
</feature>
<evidence type="ECO:0000256" key="1">
    <source>
        <dbReference type="ARBA" id="ARBA00023117"/>
    </source>
</evidence>
<feature type="compositionally biased region" description="Polar residues" evidence="4">
    <location>
        <begin position="1226"/>
        <end position="1242"/>
    </location>
</feature>
<dbReference type="PaxDb" id="8030-ENSSSAP00000045741"/>
<feature type="region of interest" description="Disordered" evidence="4">
    <location>
        <begin position="1807"/>
        <end position="1844"/>
    </location>
</feature>
<feature type="compositionally biased region" description="Basic residues" evidence="4">
    <location>
        <begin position="766"/>
        <end position="775"/>
    </location>
</feature>
<feature type="compositionally biased region" description="Polar residues" evidence="4">
    <location>
        <begin position="2144"/>
        <end position="2161"/>
    </location>
</feature>
<dbReference type="Gene3D" id="1.20.920.10">
    <property type="entry name" value="Bromodomain-like"/>
    <property type="match status" value="1"/>
</dbReference>
<feature type="compositionally biased region" description="Low complexity" evidence="4">
    <location>
        <begin position="1703"/>
        <end position="1729"/>
    </location>
</feature>
<feature type="coiled-coil region" evidence="3">
    <location>
        <begin position="853"/>
        <end position="880"/>
    </location>
</feature>
<feature type="compositionally biased region" description="Basic and acidic residues" evidence="4">
    <location>
        <begin position="18"/>
        <end position="30"/>
    </location>
</feature>
<feature type="compositionally biased region" description="Polar residues" evidence="4">
    <location>
        <begin position="1287"/>
        <end position="1309"/>
    </location>
</feature>
<feature type="compositionally biased region" description="Polar residues" evidence="4">
    <location>
        <begin position="1730"/>
        <end position="1739"/>
    </location>
</feature>
<name>A0A1S3LUJ0_SALSA</name>
<evidence type="ECO:0000259" key="5">
    <source>
        <dbReference type="PROSITE" id="PS50014"/>
    </source>
</evidence>
<dbReference type="STRING" id="8030.ENSSSAP00000045741"/>
<sequence length="2161" mass="235334">MKVQTETFNPPKVPQNDTGEKQDLSDKKDGHNSHLFFLNRDCQNELGSGSQNVHIVSSLDSKWHSTERSSLVTKGGLSNGTSLENVYVLSHSSSMSNPALRHDGVPEISNELSLSEVCIPTTVTVEEDLSYELQQAYRIFNGFLLEKHKGIMTPFLHPIGLEKHTDRVRGHIKKSMCFRRMEEKFVSREYETITEFVADFRLMLENCYRHHGIDHWISKQAQKLEIMLEQKLTLLSRTLREKTTLAVTSKGRLGTEDERGPVGTSARRRTVPRSLATITVGGNESIMIQALRLEEQQRVKEEKRQRELDKKEAEETSAKEVEEWERSLLSQANQTPLKTMWELPAIGHFLCLAQAALNLPEIVFFELERCLLMPRCSIFLSKIMSSLLCPPQRRGTLHRRPALTYCRWESELRQRVQGWYYAMGTAEDQGWMAEQLGLSHQFFRTVGVVSPLEENPFHLVPFIQRVWLLKGLCDNVYETQKDVQDAVLGQPIHECRESILGYDGNENAYIHFPHFCGADLRIYCQSVSMPSDFPLPAVWVKRVEPDEGLSEDSDNQKDSEHLVSMEESSEEKPSSDRRSGGRVKGDMCRGGTGQFHTWGVEDEEDCKPTNQNKLTGSTGPSSPIKDFVGRGIVKEEPQELEYRPNRRQVKQEEGSDVSSGSCEPRLSVGEHCYTGKSPARPARATDTSRPGVTVPMRLNDVHVKVDRNKLTEGRRCCPKCFTKMGTKSQDIHRCYCATDKKSTTSPSGAGHPRKVNVTKNRMDRIRVKKTKRKKARELGELHAAGGQRRPDRSPLCKAKAAKSTVRRAATALKKKDKRKKRKMGRKLKSRKLASKKKPQLPVQPAFRLVCTSLEELRELISRTEDELDELESTKKRSVRKGRWCFRKEAVKDLHITLIRLLNELSPWEPKLVKAFHRNRLRLKRDFDDFKKHPDYDNFVREDVDRSTSFTENTRLTEEEEQQDQADQRMLWAGEDSGQYGTEALRGSFTVVTRQEMLTLNEHRPSTRGLKRLQSDLDENSSLIKRGRINSDELTTSPEAEVENRSREANPAAQQVGETSPVVITTPMAGVQRTHKPIQLYTLLAKNVGNKVTLIHHQPGVISHVGQGHSLACASSLQATKLKHFLPQSSQQLPQPTTPTPKHTQMSHTTPIPKTPVQVVYKMPEGMGLVRKAGSPMKIAVQPILDQKTGDKLMQQVVILPSNLLIQKSEGQSHPQQPRTIQVPASKASTTLSQSSGFTMPQSHDNRIPIQQVAPLKGATPSPTNSSRLQTTSLTTGYKVVQLPGPRVSSTTQNVIPNRSPSNPTSTAFTDPSKPPVPKQELKTVCIRDSQSILVTTRGGNTGVVKVQMSDQSTSGLLPASPVIISPQFKAFLVSKTSPPAAPTVPVVTSATVAQVQSRPSPLRSSTVTSSTTARQSSITAGIQATGQTVGSAVTVAVNQGCNVSSTVAVNSQLPKSIVTVPGNPAGATQTSLVQCVTKPVLKRVCPDERSPFTKFILVSPSSNVTSMAATKVTSTTAPSALPGQRLMFISQSPAQASHATSSIPRHVSVSGAQSLTTSIPNEAMKIGLNFGQAISSANFGALNKVQRINLLPGSPIRLPQQESALAQSTLKSTSVSGTQAALLTTTSSHLITSTAHLPSSTRLTGSQLQGIPSSSVIPNLSKVTGQPRSSIIRGLITSNPQLPVPVTTPLGLVKTSPLTPPAQVSQSHHSHCVSGVTTPPQISTPQSPIATRSTQQSTAVRPAGNTNPVTSTTTTTVQQKIVINTPAPLAGGTQILLNNTRFVVPPQGLGPGQHVLIISSPAVPVAAPSPRGASPTTGVPRGPTLPGLPTPAQGPRMATQPRTHQPQQAALRSLTLAAPSAEKVGPYLPVSFTVPRQTMEIRAPLSVTSTTTNGSPPVLHRLPAPATILTGLANVVAAPPLTQPEGMGGLSLSSVPASSSAAQTAEVLQSPTKQLPLNTGLGINYAPLTTQQITSFVQTMGAVSTRMQVLPTVAVPPIWSTFSRMQSLPVVTVPPLGGAFGSKTSPVATVPPSNSTVIMTPAQPVRTVMSAETIRMPIVLSNPWQQQILGLGKCPLQASQMPASAVQTTSPTTKLLVSPDGAVLNTVRGPTANTGLPEMANKPLATLSLTPKSTGRVLPLPPVNTDNPWMPTQTDRSGPIN</sequence>
<proteinExistence type="predicted"/>
<feature type="compositionally biased region" description="Basic residues" evidence="4">
    <location>
        <begin position="812"/>
        <end position="838"/>
    </location>
</feature>